<evidence type="ECO:0000259" key="5">
    <source>
        <dbReference type="PROSITE" id="PS50850"/>
    </source>
</evidence>
<dbReference type="EMBL" id="MLCO01000078">
    <property type="protein sequence ID" value="ONG54940.1"/>
    <property type="molecule type" value="Genomic_DNA"/>
</dbReference>
<feature type="transmembrane region" description="Helical" evidence="4">
    <location>
        <begin position="197"/>
        <end position="213"/>
    </location>
</feature>
<evidence type="ECO:0000256" key="2">
    <source>
        <dbReference type="ARBA" id="ARBA00022989"/>
    </source>
</evidence>
<accession>A0A1V2H3D6</accession>
<feature type="transmembrane region" description="Helical" evidence="4">
    <location>
        <begin position="20"/>
        <end position="39"/>
    </location>
</feature>
<evidence type="ECO:0000256" key="4">
    <source>
        <dbReference type="SAM" id="Phobius"/>
    </source>
</evidence>
<proteinExistence type="predicted"/>
<feature type="domain" description="Major facilitator superfamily (MFS) profile" evidence="5">
    <location>
        <begin position="1"/>
        <end position="273"/>
    </location>
</feature>
<comment type="caution">
    <text evidence="6">The sequence shown here is derived from an EMBL/GenBank/DDBJ whole genome shotgun (WGS) entry which is preliminary data.</text>
</comment>
<evidence type="ECO:0000313" key="6">
    <source>
        <dbReference type="EMBL" id="ONG54940.1"/>
    </source>
</evidence>
<feature type="transmembrane region" description="Helical" evidence="4">
    <location>
        <begin position="220"/>
        <end position="241"/>
    </location>
</feature>
<dbReference type="GO" id="GO:0022857">
    <property type="term" value="F:transmembrane transporter activity"/>
    <property type="evidence" value="ECO:0007669"/>
    <property type="project" value="InterPro"/>
</dbReference>
<feature type="transmembrane region" description="Helical" evidence="4">
    <location>
        <begin position="95"/>
        <end position="117"/>
    </location>
</feature>
<protein>
    <recommendedName>
        <fullName evidence="5">Major facilitator superfamily (MFS) profile domain-containing protein</fullName>
    </recommendedName>
</protein>
<feature type="transmembrane region" description="Helical" evidence="4">
    <location>
        <begin position="247"/>
        <end position="266"/>
    </location>
</feature>
<gene>
    <name evidence="6" type="ORF">BKE38_09765</name>
</gene>
<dbReference type="AlphaFoldDB" id="A0A1V2H3D6"/>
<keyword evidence="3 4" id="KW-0472">Membrane</keyword>
<dbReference type="InterPro" id="IPR020846">
    <property type="entry name" value="MFS_dom"/>
</dbReference>
<dbReference type="SUPFAM" id="SSF103473">
    <property type="entry name" value="MFS general substrate transporter"/>
    <property type="match status" value="1"/>
</dbReference>
<feature type="transmembrane region" description="Helical" evidence="4">
    <location>
        <begin position="159"/>
        <end position="177"/>
    </location>
</feature>
<evidence type="ECO:0000256" key="3">
    <source>
        <dbReference type="ARBA" id="ARBA00023136"/>
    </source>
</evidence>
<dbReference type="PROSITE" id="PS50850">
    <property type="entry name" value="MFS"/>
    <property type="match status" value="1"/>
</dbReference>
<sequence length="274" mass="28877">MADYLPEDRRARAAGQVTTAAPIAFLAAISLGVILGGLVAWQVPLLLASGLAVLIALGAARLPPTPVHALASGRVTPETYRRRLLSLSMSRQTRLLFTSYFAWSAAVFGFLGLYPAWAVQRGLAGQGAGTIGTLLLLGEVGGLLGALLATRVRHGPLRFCGLAGLATALTVAVVPFGVDLPWYQALAYGGFAFGRDLMLALILGGAMLLVPAAERGSLNALLNAIYQTGATLGGIMAAWLYAWRDDFWANALFAGVLFFISALQLLRIGDARRR</sequence>
<keyword evidence="7" id="KW-1185">Reference proteome</keyword>
<keyword evidence="2 4" id="KW-1133">Transmembrane helix</keyword>
<dbReference type="Pfam" id="PF07690">
    <property type="entry name" value="MFS_1"/>
    <property type="match status" value="1"/>
</dbReference>
<evidence type="ECO:0000256" key="1">
    <source>
        <dbReference type="ARBA" id="ARBA00022692"/>
    </source>
</evidence>
<feature type="transmembrane region" description="Helical" evidence="4">
    <location>
        <begin position="123"/>
        <end position="147"/>
    </location>
</feature>
<organism evidence="6 7">
    <name type="scientific">Teichococcus deserti</name>
    <dbReference type="NCBI Taxonomy" id="1817963"/>
    <lineage>
        <taxon>Bacteria</taxon>
        <taxon>Pseudomonadati</taxon>
        <taxon>Pseudomonadota</taxon>
        <taxon>Alphaproteobacteria</taxon>
        <taxon>Acetobacterales</taxon>
        <taxon>Roseomonadaceae</taxon>
        <taxon>Roseomonas</taxon>
    </lineage>
</organism>
<evidence type="ECO:0000313" key="7">
    <source>
        <dbReference type="Proteomes" id="UP000188879"/>
    </source>
</evidence>
<dbReference type="Gene3D" id="1.20.1250.20">
    <property type="entry name" value="MFS general substrate transporter like domains"/>
    <property type="match status" value="1"/>
</dbReference>
<reference evidence="6 7" key="1">
    <citation type="submission" date="2016-10" db="EMBL/GenBank/DDBJ databases">
        <title>Draft Genome sequence of Roseomonas sp. strain M3.</title>
        <authorList>
            <person name="Subhash Y."/>
            <person name="Lee S."/>
        </authorList>
    </citation>
    <scope>NUCLEOTIDE SEQUENCE [LARGE SCALE GENOMIC DNA]</scope>
    <source>
        <strain evidence="6 7">M3</strain>
    </source>
</reference>
<dbReference type="InterPro" id="IPR011701">
    <property type="entry name" value="MFS"/>
</dbReference>
<dbReference type="Proteomes" id="UP000188879">
    <property type="component" value="Unassembled WGS sequence"/>
</dbReference>
<name>A0A1V2H3D6_9PROT</name>
<keyword evidence="1 4" id="KW-0812">Transmembrane</keyword>
<dbReference type="InterPro" id="IPR036259">
    <property type="entry name" value="MFS_trans_sf"/>
</dbReference>